<feature type="non-terminal residue" evidence="1">
    <location>
        <position position="67"/>
    </location>
</feature>
<gene>
    <name evidence="1" type="ORF">DAT39_004493</name>
</gene>
<comment type="caution">
    <text evidence="1">The sequence shown here is derived from an EMBL/GenBank/DDBJ whole genome shotgun (WGS) entry which is preliminary data.</text>
</comment>
<reference evidence="1" key="1">
    <citation type="submission" date="2020-07" db="EMBL/GenBank/DDBJ databases">
        <title>Clarias magur genome sequencing, assembly and annotation.</title>
        <authorList>
            <person name="Kushwaha B."/>
            <person name="Kumar R."/>
            <person name="Das P."/>
            <person name="Joshi C.G."/>
            <person name="Kumar D."/>
            <person name="Nagpure N.S."/>
            <person name="Pandey M."/>
            <person name="Agarwal S."/>
            <person name="Srivastava S."/>
            <person name="Singh M."/>
            <person name="Sahoo L."/>
            <person name="Jayasankar P."/>
            <person name="Meher P.K."/>
            <person name="Koringa P.G."/>
            <person name="Iquebal M.A."/>
            <person name="Das S.P."/>
            <person name="Bit A."/>
            <person name="Patnaik S."/>
            <person name="Patel N."/>
            <person name="Shah T.M."/>
            <person name="Hinsu A."/>
            <person name="Jena J.K."/>
        </authorList>
    </citation>
    <scope>NUCLEOTIDE SEQUENCE</scope>
    <source>
        <strain evidence="1">CIFAMagur01</strain>
        <tissue evidence="1">Testis</tissue>
    </source>
</reference>
<sequence length="67" mass="7537">HGWLDLLLISAKQSNHCRTRPVLPVGQFVLQATKQAAIYAKDHSKSHSIRSHYMVNAEVLLDEKPST</sequence>
<organism evidence="1 2">
    <name type="scientific">Clarias magur</name>
    <name type="common">Asian catfish</name>
    <name type="synonym">Macropteronotus magur</name>
    <dbReference type="NCBI Taxonomy" id="1594786"/>
    <lineage>
        <taxon>Eukaryota</taxon>
        <taxon>Metazoa</taxon>
        <taxon>Chordata</taxon>
        <taxon>Craniata</taxon>
        <taxon>Vertebrata</taxon>
        <taxon>Euteleostomi</taxon>
        <taxon>Actinopterygii</taxon>
        <taxon>Neopterygii</taxon>
        <taxon>Teleostei</taxon>
        <taxon>Ostariophysi</taxon>
        <taxon>Siluriformes</taxon>
        <taxon>Clariidae</taxon>
        <taxon>Clarias</taxon>
    </lineage>
</organism>
<protein>
    <submittedName>
        <fullName evidence="1">DegV domain-containing protein</fullName>
    </submittedName>
</protein>
<evidence type="ECO:0000313" key="2">
    <source>
        <dbReference type="Proteomes" id="UP000727407"/>
    </source>
</evidence>
<keyword evidence="2" id="KW-1185">Reference proteome</keyword>
<proteinExistence type="predicted"/>
<dbReference type="EMBL" id="QNUK01000040">
    <property type="protein sequence ID" value="KAF5905735.1"/>
    <property type="molecule type" value="Genomic_DNA"/>
</dbReference>
<name>A0A8J4UX09_CLAMG</name>
<evidence type="ECO:0000313" key="1">
    <source>
        <dbReference type="EMBL" id="KAF5905735.1"/>
    </source>
</evidence>
<dbReference type="AlphaFoldDB" id="A0A8J4UX09"/>
<accession>A0A8J4UX09</accession>
<dbReference type="Proteomes" id="UP000727407">
    <property type="component" value="Unassembled WGS sequence"/>
</dbReference>